<dbReference type="PANTHER" id="PTHR33710:SF64">
    <property type="entry name" value="ENDONUCLEASE_EXONUCLEASE_PHOSPHATASE DOMAIN-CONTAINING PROTEIN"/>
    <property type="match status" value="1"/>
</dbReference>
<dbReference type="GO" id="GO:0006281">
    <property type="term" value="P:DNA repair"/>
    <property type="evidence" value="ECO:0007669"/>
    <property type="project" value="InterPro"/>
</dbReference>
<reference evidence="3" key="1">
    <citation type="journal article" date="2023" name="Plant J.">
        <title>Genome sequences and population genomics provide insights into the demographic history, inbreeding, and mutation load of two 'living fossil' tree species of Dipteronia.</title>
        <authorList>
            <person name="Feng Y."/>
            <person name="Comes H.P."/>
            <person name="Chen J."/>
            <person name="Zhu S."/>
            <person name="Lu R."/>
            <person name="Zhang X."/>
            <person name="Li P."/>
            <person name="Qiu J."/>
            <person name="Olsen K.M."/>
            <person name="Qiu Y."/>
        </authorList>
    </citation>
    <scope>NUCLEOTIDE SEQUENCE</scope>
    <source>
        <strain evidence="3">KIB01</strain>
    </source>
</reference>
<dbReference type="InterPro" id="IPR005135">
    <property type="entry name" value="Endo/exonuclease/phosphatase"/>
</dbReference>
<dbReference type="GO" id="GO:0003723">
    <property type="term" value="F:RNA binding"/>
    <property type="evidence" value="ECO:0007669"/>
    <property type="project" value="UniProtKB-UniRule"/>
</dbReference>
<gene>
    <name evidence="3" type="ORF">Ddye_015809</name>
</gene>
<dbReference type="AlphaFoldDB" id="A0AAD9U5I3"/>
<dbReference type="SMART" id="SM00360">
    <property type="entry name" value="RRM"/>
    <property type="match status" value="1"/>
</dbReference>
<dbReference type="GO" id="GO:0003677">
    <property type="term" value="F:DNA binding"/>
    <property type="evidence" value="ECO:0007669"/>
    <property type="project" value="InterPro"/>
</dbReference>
<dbReference type="InterPro" id="IPR012677">
    <property type="entry name" value="Nucleotide-bd_a/b_plait_sf"/>
</dbReference>
<dbReference type="Proteomes" id="UP001280121">
    <property type="component" value="Unassembled WGS sequence"/>
</dbReference>
<name>A0AAD9U5I3_9ROSI</name>
<evidence type="ECO:0000256" key="1">
    <source>
        <dbReference type="PROSITE-ProRule" id="PRU00176"/>
    </source>
</evidence>
<accession>A0AAD9U5I3</accession>
<dbReference type="InterPro" id="IPR020847">
    <property type="entry name" value="AP_endonuclease_F1_BS"/>
</dbReference>
<dbReference type="Gene3D" id="3.60.10.10">
    <property type="entry name" value="Endonuclease/exonuclease/phosphatase"/>
    <property type="match status" value="2"/>
</dbReference>
<keyword evidence="4" id="KW-1185">Reference proteome</keyword>
<dbReference type="SUPFAM" id="SSF56219">
    <property type="entry name" value="DNase I-like"/>
    <property type="match status" value="1"/>
</dbReference>
<protein>
    <recommendedName>
        <fullName evidence="2">RRM domain-containing protein</fullName>
    </recommendedName>
</protein>
<comment type="caution">
    <text evidence="3">The sequence shown here is derived from an EMBL/GenBank/DDBJ whole genome shotgun (WGS) entry which is preliminary data.</text>
</comment>
<dbReference type="SUPFAM" id="SSF54928">
    <property type="entry name" value="RNA-binding domain, RBD"/>
    <property type="match status" value="1"/>
</dbReference>
<dbReference type="InterPro" id="IPR000504">
    <property type="entry name" value="RRM_dom"/>
</dbReference>
<evidence type="ECO:0000313" key="4">
    <source>
        <dbReference type="Proteomes" id="UP001280121"/>
    </source>
</evidence>
<dbReference type="EMBL" id="JANJYI010000005">
    <property type="protein sequence ID" value="KAK2648320.1"/>
    <property type="molecule type" value="Genomic_DNA"/>
</dbReference>
<dbReference type="Gene3D" id="3.30.70.330">
    <property type="match status" value="1"/>
</dbReference>
<evidence type="ECO:0000313" key="3">
    <source>
        <dbReference type="EMBL" id="KAK2648320.1"/>
    </source>
</evidence>
<dbReference type="InterPro" id="IPR035979">
    <property type="entry name" value="RBD_domain_sf"/>
</dbReference>
<dbReference type="Pfam" id="PF03372">
    <property type="entry name" value="Exo_endo_phos"/>
    <property type="match status" value="1"/>
</dbReference>
<organism evidence="3 4">
    <name type="scientific">Dipteronia dyeriana</name>
    <dbReference type="NCBI Taxonomy" id="168575"/>
    <lineage>
        <taxon>Eukaryota</taxon>
        <taxon>Viridiplantae</taxon>
        <taxon>Streptophyta</taxon>
        <taxon>Embryophyta</taxon>
        <taxon>Tracheophyta</taxon>
        <taxon>Spermatophyta</taxon>
        <taxon>Magnoliopsida</taxon>
        <taxon>eudicotyledons</taxon>
        <taxon>Gunneridae</taxon>
        <taxon>Pentapetalae</taxon>
        <taxon>rosids</taxon>
        <taxon>malvids</taxon>
        <taxon>Sapindales</taxon>
        <taxon>Sapindaceae</taxon>
        <taxon>Hippocastanoideae</taxon>
        <taxon>Acereae</taxon>
        <taxon>Dipteronia</taxon>
    </lineage>
</organism>
<dbReference type="PROSITE" id="PS00726">
    <property type="entry name" value="AP_NUCLEASE_F1_1"/>
    <property type="match status" value="1"/>
</dbReference>
<proteinExistence type="predicted"/>
<dbReference type="CDD" id="cd00590">
    <property type="entry name" value="RRM_SF"/>
    <property type="match status" value="1"/>
</dbReference>
<dbReference type="GO" id="GO:0004519">
    <property type="term" value="F:endonuclease activity"/>
    <property type="evidence" value="ECO:0007669"/>
    <property type="project" value="InterPro"/>
</dbReference>
<feature type="domain" description="RRM" evidence="2">
    <location>
        <begin position="25"/>
        <end position="102"/>
    </location>
</feature>
<sequence>MRETSERSSGYYGWERKRDFRDNLHSIFIDNLNDKIDLLCLWGLFKTFGKVRDIYLAEANKNRIRGFAFVRFATLVEARRVAGMTKGMHVYGWPIEVKVALYVWNSRRTQGVAAAERRAKNGHGSDGEHRDGQLWDVRRANGKHRDNISFAEVVRDERQKEKRDVNHEFTKLVREERQKEKGVCNLEELETLVLNRMISEKTWIPLNYWNESFVLLIGNRLGNTLHIEKDTRLKRRMDRGKLLIAISNDRLMSKRLKIEMDALSLDCQWIVEKLSLKVEGSSEEEAQDFEFEKKKCSWQADTRGKESMEQRDLLGGRKTVWNYQKEGNIGSLSKVRCDCTEIGAKDKGKAVYVTKSKKRPTLVTCMEGKLDLQKKKVESDKGDVVSSWSTSLDSDTEEGQMMDFGKKMGDCSNVKQVGKKVENGHQGGLRKVDIEKGLNRGLEAHQKGPEDRDIFTKSLSLQLNLESSNEVEYGVSKKISLQQNDQGVLTISNEREVSIPITVDLREAEKWGNNVEQRQTNRTTWNFHQEVTKVIEKGVSLGVIRNTNGKKINNMVRSCNQSQQWAALGFDFNNKVFFVCMLIISWNVRGLGKAKKRRMVRGLVSSQNPDFVFLQESKLKVFDQRVIRSLGGTRLSRGIGVQAEGASEGSLETKRRELWDFILGSMQTLMAPWLVGGDFNTVLDPAERVGAVVNMGHIRGFNRFVFQANLINNLMHGSKFTWSNNREIQAWARLDRFLLSPSILLWFPNIFQKGLPRCLSDHNPVMISDVALSWGPSPFRFLNWWLEEKDMMKETLKGWKDCKAVDSKCFLLFSKSKAVKLTLKRWLDSKKCSSLNSKELEVQLGAIDVKAEIGGWTDSLRIERHLLRENLWKSLRRDEQFWRQKSSINWLMEGDKNTFFSQHGYW</sequence>
<dbReference type="InterPro" id="IPR036691">
    <property type="entry name" value="Endo/exonu/phosph_ase_sf"/>
</dbReference>
<dbReference type="PANTHER" id="PTHR33710">
    <property type="entry name" value="BNAC02G09200D PROTEIN"/>
    <property type="match status" value="1"/>
</dbReference>
<keyword evidence="1" id="KW-0694">RNA-binding</keyword>
<dbReference type="PROSITE" id="PS50102">
    <property type="entry name" value="RRM"/>
    <property type="match status" value="1"/>
</dbReference>
<evidence type="ECO:0000259" key="2">
    <source>
        <dbReference type="PROSITE" id="PS50102"/>
    </source>
</evidence>
<dbReference type="Pfam" id="PF00076">
    <property type="entry name" value="RRM_1"/>
    <property type="match status" value="1"/>
</dbReference>